<dbReference type="Proteomes" id="UP000035680">
    <property type="component" value="Unassembled WGS sequence"/>
</dbReference>
<name>A0A0K0F273_STRVS</name>
<sequence length="70" mass="8038">MGDIDQRVDRSKFIESIKKDFSDCIQQIPSNLGPGKLIKEPIETYDTEAYSFPLYTVPYNDKPIANELLK</sequence>
<evidence type="ECO:0000313" key="2">
    <source>
        <dbReference type="WBParaSite" id="SVE_0290000.1"/>
    </source>
</evidence>
<proteinExistence type="predicted"/>
<keyword evidence="1" id="KW-1185">Reference proteome</keyword>
<dbReference type="STRING" id="75913.A0A0K0F273"/>
<organism evidence="1 2">
    <name type="scientific">Strongyloides venezuelensis</name>
    <name type="common">Threadworm</name>
    <dbReference type="NCBI Taxonomy" id="75913"/>
    <lineage>
        <taxon>Eukaryota</taxon>
        <taxon>Metazoa</taxon>
        <taxon>Ecdysozoa</taxon>
        <taxon>Nematoda</taxon>
        <taxon>Chromadorea</taxon>
        <taxon>Rhabditida</taxon>
        <taxon>Tylenchina</taxon>
        <taxon>Panagrolaimomorpha</taxon>
        <taxon>Strongyloidoidea</taxon>
        <taxon>Strongyloididae</taxon>
        <taxon>Strongyloides</taxon>
    </lineage>
</organism>
<dbReference type="WBParaSite" id="SVE_0290000.1">
    <property type="protein sequence ID" value="SVE_0290000.1"/>
    <property type="gene ID" value="SVE_0290000"/>
</dbReference>
<protein>
    <submittedName>
        <fullName evidence="2">Uncharacterized protein</fullName>
    </submittedName>
</protein>
<reference evidence="1" key="1">
    <citation type="submission" date="2014-07" db="EMBL/GenBank/DDBJ databases">
        <authorList>
            <person name="Martin A.A"/>
            <person name="De Silva N."/>
        </authorList>
    </citation>
    <scope>NUCLEOTIDE SEQUENCE</scope>
</reference>
<dbReference type="AlphaFoldDB" id="A0A0K0F273"/>
<accession>A0A0K0F273</accession>
<reference evidence="2" key="2">
    <citation type="submission" date="2015-08" db="UniProtKB">
        <authorList>
            <consortium name="WormBaseParasite"/>
        </authorList>
    </citation>
    <scope>IDENTIFICATION</scope>
</reference>
<evidence type="ECO:0000313" key="1">
    <source>
        <dbReference type="Proteomes" id="UP000035680"/>
    </source>
</evidence>